<keyword evidence="4 9" id="KW-0812">Transmembrane</keyword>
<protein>
    <submittedName>
        <fullName evidence="11">Sideroflexin-4 isoform X1</fullName>
    </submittedName>
</protein>
<comment type="similarity">
    <text evidence="2">Belongs to the sideroflexin family.</text>
</comment>
<evidence type="ECO:0000256" key="7">
    <source>
        <dbReference type="ARBA" id="ARBA00023128"/>
    </source>
</evidence>
<evidence type="ECO:0000256" key="8">
    <source>
        <dbReference type="ARBA" id="ARBA00023136"/>
    </source>
</evidence>
<sequence length="314" mass="34318">MDPNLVYWKNEGQTFISRLQIWVNLLNPTTLLCSDTEIQKAHKSLGHYEKRKENVNALTLSLSSVHADSGNVVPLVFRPPALLPVAAPLVVASLLQHSSVKPALFWQFLLQVYNAGFNYANRNCSSDRQNEKMSLKQLVLITGTVSFTTCSGALPQIFIKQLGVRSAAVQSFLRSIVPIHLSAALAFFSVLTIRSEELETGIQVFDSNGNSVGISKAAGHKAVKESALSRAALLGVTAAVPSMLVLLFQGTRPFKRNSLLIAPLRHTSAVVVFGLMIPVSFSLFPQLGTINREALEEKLQAVTSEGHLFYHRGL</sequence>
<dbReference type="InterPro" id="IPR004686">
    <property type="entry name" value="Mtc"/>
</dbReference>
<feature type="transmembrane region" description="Helical" evidence="9">
    <location>
        <begin position="171"/>
        <end position="193"/>
    </location>
</feature>
<dbReference type="GO" id="GO:0015075">
    <property type="term" value="F:monoatomic ion transmembrane transporter activity"/>
    <property type="evidence" value="ECO:0007669"/>
    <property type="project" value="InterPro"/>
</dbReference>
<dbReference type="GO" id="GO:0006865">
    <property type="term" value="P:amino acid transport"/>
    <property type="evidence" value="ECO:0007669"/>
    <property type="project" value="UniProtKB-KW"/>
</dbReference>
<dbReference type="GeneID" id="114870721"/>
<dbReference type="InParanoid" id="A0A6P7PYF3"/>
<proteinExistence type="inferred from homology"/>
<dbReference type="CTD" id="119559"/>
<dbReference type="FunCoup" id="A0A6P7PYF3">
    <property type="interactions" value="387"/>
</dbReference>
<dbReference type="Proteomes" id="UP000515150">
    <property type="component" value="Chromosome 15"/>
</dbReference>
<dbReference type="GO" id="GO:0005743">
    <property type="term" value="C:mitochondrial inner membrane"/>
    <property type="evidence" value="ECO:0007669"/>
    <property type="project" value="TreeGrafter"/>
</dbReference>
<evidence type="ECO:0000256" key="3">
    <source>
        <dbReference type="ARBA" id="ARBA00022448"/>
    </source>
</evidence>
<evidence type="ECO:0000256" key="5">
    <source>
        <dbReference type="ARBA" id="ARBA00022970"/>
    </source>
</evidence>
<feature type="transmembrane region" description="Helical" evidence="9">
    <location>
        <begin position="138"/>
        <end position="159"/>
    </location>
</feature>
<dbReference type="RefSeq" id="XP_029031570.1">
    <property type="nucleotide sequence ID" value="XM_029175737.3"/>
</dbReference>
<dbReference type="Pfam" id="PF03820">
    <property type="entry name" value="SFXNs"/>
    <property type="match status" value="1"/>
</dbReference>
<evidence type="ECO:0000256" key="2">
    <source>
        <dbReference type="ARBA" id="ARBA00005974"/>
    </source>
</evidence>
<evidence type="ECO:0000256" key="4">
    <source>
        <dbReference type="ARBA" id="ARBA00022692"/>
    </source>
</evidence>
<dbReference type="OrthoDB" id="6608471at2759"/>
<evidence type="ECO:0000256" key="1">
    <source>
        <dbReference type="ARBA" id="ARBA00004225"/>
    </source>
</evidence>
<dbReference type="KEGG" id="bspl:114870721"/>
<keyword evidence="6 9" id="KW-1133">Transmembrane helix</keyword>
<evidence type="ECO:0000256" key="9">
    <source>
        <dbReference type="SAM" id="Phobius"/>
    </source>
</evidence>
<keyword evidence="5" id="KW-0029">Amino-acid transport</keyword>
<keyword evidence="10" id="KW-1185">Reference proteome</keyword>
<dbReference type="GO" id="GO:1990542">
    <property type="term" value="P:mitochondrial transmembrane transport"/>
    <property type="evidence" value="ECO:0007669"/>
    <property type="project" value="TreeGrafter"/>
</dbReference>
<dbReference type="PANTHER" id="PTHR11153:SF3">
    <property type="entry name" value="SIDEROFLEXIN-4"/>
    <property type="match status" value="1"/>
</dbReference>
<feature type="transmembrane region" description="Helical" evidence="9">
    <location>
        <begin position="269"/>
        <end position="290"/>
    </location>
</feature>
<comment type="subcellular location">
    <subcellularLocation>
        <location evidence="1">Mitochondrion membrane</location>
        <topology evidence="1">Multi-pass membrane protein</topology>
    </subcellularLocation>
</comment>
<reference evidence="11" key="1">
    <citation type="submission" date="2025-08" db="UniProtKB">
        <authorList>
            <consortium name="RefSeq"/>
        </authorList>
    </citation>
    <scope>IDENTIFICATION</scope>
</reference>
<keyword evidence="3" id="KW-0813">Transport</keyword>
<name>A0A6P7PYF3_BETSP</name>
<organism evidence="10 11">
    <name type="scientific">Betta splendens</name>
    <name type="common">Siamese fighting fish</name>
    <dbReference type="NCBI Taxonomy" id="158456"/>
    <lineage>
        <taxon>Eukaryota</taxon>
        <taxon>Metazoa</taxon>
        <taxon>Chordata</taxon>
        <taxon>Craniata</taxon>
        <taxon>Vertebrata</taxon>
        <taxon>Euteleostomi</taxon>
        <taxon>Actinopterygii</taxon>
        <taxon>Neopterygii</taxon>
        <taxon>Teleostei</taxon>
        <taxon>Neoteleostei</taxon>
        <taxon>Acanthomorphata</taxon>
        <taxon>Anabantaria</taxon>
        <taxon>Anabantiformes</taxon>
        <taxon>Anabantoidei</taxon>
        <taxon>Osphronemidae</taxon>
        <taxon>Betta</taxon>
    </lineage>
</organism>
<evidence type="ECO:0000256" key="6">
    <source>
        <dbReference type="ARBA" id="ARBA00022989"/>
    </source>
</evidence>
<dbReference type="PANTHER" id="PTHR11153">
    <property type="entry name" value="SIDEROFLEXIN"/>
    <property type="match status" value="1"/>
</dbReference>
<dbReference type="AlphaFoldDB" id="A0A6P7PYF3"/>
<accession>A0A6P7PYF3</accession>
<keyword evidence="7" id="KW-0496">Mitochondrion</keyword>
<keyword evidence="8 9" id="KW-0472">Membrane</keyword>
<gene>
    <name evidence="11" type="primary">sfxn4</name>
</gene>
<feature type="transmembrane region" description="Helical" evidence="9">
    <location>
        <begin position="231"/>
        <end position="249"/>
    </location>
</feature>
<evidence type="ECO:0000313" key="11">
    <source>
        <dbReference type="RefSeq" id="XP_029031570.1"/>
    </source>
</evidence>
<evidence type="ECO:0000313" key="10">
    <source>
        <dbReference type="Proteomes" id="UP000515150"/>
    </source>
</evidence>